<keyword evidence="11" id="KW-0150">Chloroplast</keyword>
<dbReference type="PANTHER" id="PTHR19271">
    <property type="entry name" value="CYTOCHROME B"/>
    <property type="match status" value="1"/>
</dbReference>
<dbReference type="CDD" id="cd00290">
    <property type="entry name" value="cytochrome_b_C"/>
    <property type="match status" value="1"/>
</dbReference>
<dbReference type="PROSITE" id="PS51003">
    <property type="entry name" value="CYTB_CTER"/>
    <property type="match status" value="1"/>
</dbReference>
<dbReference type="InterPro" id="IPR036150">
    <property type="entry name" value="Cyt_b/b6_C_sf"/>
</dbReference>
<dbReference type="InterPro" id="IPR048260">
    <property type="entry name" value="Cytochrome_b_C_euk/bac"/>
</dbReference>
<evidence type="ECO:0000313" key="11">
    <source>
        <dbReference type="EMBL" id="ABC24988.1"/>
    </source>
</evidence>
<dbReference type="SUPFAM" id="SSF81648">
    <property type="entry name" value="a domain/subunit of cytochrome bc1 complex (Ubiquinol-cytochrome c reductase)"/>
    <property type="match status" value="1"/>
</dbReference>
<keyword evidence="6 9" id="KW-1133">Transmembrane helix</keyword>
<evidence type="ECO:0000256" key="8">
    <source>
        <dbReference type="ARBA" id="ARBA00025834"/>
    </source>
</evidence>
<dbReference type="Pfam" id="PF00032">
    <property type="entry name" value="Cytochrom_B_C"/>
    <property type="match status" value="1"/>
</dbReference>
<feature type="transmembrane region" description="Helical" evidence="9">
    <location>
        <begin position="36"/>
        <end position="56"/>
    </location>
</feature>
<dbReference type="InterPro" id="IPR005870">
    <property type="entry name" value="Cyt_b6/f_cplx_suIV"/>
</dbReference>
<dbReference type="GO" id="GO:0016491">
    <property type="term" value="F:oxidoreductase activity"/>
    <property type="evidence" value="ECO:0007669"/>
    <property type="project" value="UniProtKB-UniRule"/>
</dbReference>
<dbReference type="NCBIfam" id="TIGR01156">
    <property type="entry name" value="cytb6_f_IV"/>
    <property type="match status" value="1"/>
</dbReference>
<dbReference type="EMBL" id="DQ168853">
    <property type="protein sequence ID" value="ABC24988.1"/>
    <property type="molecule type" value="Genomic_DNA"/>
</dbReference>
<reference evidence="11" key="2">
    <citation type="submission" date="2008-11" db="EMBL/GenBank/DDBJ databases">
        <authorList>
            <person name="Dang Y."/>
            <person name="Green B.R."/>
        </authorList>
    </citation>
    <scope>NUCLEOTIDE SEQUENCE</scope>
    <source>
        <strain evidence="11">CCMP 449</strain>
    </source>
</reference>
<sequence>MVVVKLPYLKSTMLCSKLSKGMGHNYYGEPAWPNDILYIFPICIFGITAILFGLAVSEPYSVGEPANPFATPLEILPEWYFFATFNLLRILPDKFIGVLSMIFFPAILLVLPFIENLNRYQNPFRRPIMMTIFMFVCIYSIWLSIGSLEAIIKALPLV</sequence>
<keyword evidence="7 9" id="KW-0472">Membrane</keyword>
<dbReference type="PIRSF" id="PIRSF000033">
    <property type="entry name" value="B6f_17K"/>
    <property type="match status" value="1"/>
</dbReference>
<gene>
    <name evidence="11" type="primary">petD</name>
</gene>
<dbReference type="InterPro" id="IPR005798">
    <property type="entry name" value="Cyt_b/b6_C"/>
</dbReference>
<evidence type="ECO:0000256" key="5">
    <source>
        <dbReference type="ARBA" id="ARBA00022982"/>
    </source>
</evidence>
<feature type="domain" description="Cytochrome b/b6 C-terminal region profile" evidence="10">
    <location>
        <begin position="65"/>
        <end position="158"/>
    </location>
</feature>
<evidence type="ECO:0000256" key="4">
    <source>
        <dbReference type="ARBA" id="ARBA00022692"/>
    </source>
</evidence>
<organism evidence="11">
    <name type="scientific">Kryptoperidinium triquetrum</name>
    <name type="common">Dinoflagellate</name>
    <name type="synonym">Heterocapsa triquetra</name>
    <dbReference type="NCBI Taxonomy" id="66468"/>
    <lineage>
        <taxon>Eukaryota</taxon>
        <taxon>Sar</taxon>
        <taxon>Alveolata</taxon>
        <taxon>Dinophyceae</taxon>
        <taxon>Peridiniales</taxon>
        <taxon>Kryptoperidiniaceae</taxon>
        <taxon>Kryptoperidinium</taxon>
    </lineage>
</organism>
<evidence type="ECO:0000256" key="9">
    <source>
        <dbReference type="SAM" id="Phobius"/>
    </source>
</evidence>
<evidence type="ECO:0000256" key="6">
    <source>
        <dbReference type="ARBA" id="ARBA00022989"/>
    </source>
</evidence>
<dbReference type="GO" id="GO:0009767">
    <property type="term" value="P:photosynthetic electron transport chain"/>
    <property type="evidence" value="ECO:0007669"/>
    <property type="project" value="InterPro"/>
</dbReference>
<accession>Q0QY92</accession>
<keyword evidence="2" id="KW-0813">Transport</keyword>
<reference evidence="11" key="1">
    <citation type="journal article" date="2007" name="Gene">
        <title>Identification and transcription of transfer RNA genes in dinoflagellate plastid minicircles.</title>
        <authorList>
            <person name="Nelson M.J."/>
            <person name="Dang Y."/>
            <person name="Filek E."/>
            <person name="Zhang Z."/>
            <person name="Yu V.W."/>
            <person name="Ishida K."/>
            <person name="Green B.R."/>
        </authorList>
    </citation>
    <scope>NUCLEOTIDE SEQUENCE</scope>
    <source>
        <strain evidence="11">CCMP 449</strain>
    </source>
</reference>
<proteinExistence type="predicted"/>
<dbReference type="GO" id="GO:0042651">
    <property type="term" value="C:thylakoid membrane"/>
    <property type="evidence" value="ECO:0007669"/>
    <property type="project" value="InterPro"/>
</dbReference>
<keyword evidence="3" id="KW-0602">Photosynthesis</keyword>
<evidence type="ECO:0000256" key="7">
    <source>
        <dbReference type="ARBA" id="ARBA00023136"/>
    </source>
</evidence>
<evidence type="ECO:0000256" key="2">
    <source>
        <dbReference type="ARBA" id="ARBA00022448"/>
    </source>
</evidence>
<dbReference type="Gene3D" id="1.10.287.980">
    <property type="entry name" value="plastocyanin oxidoreductase"/>
    <property type="match status" value="1"/>
</dbReference>
<dbReference type="AlphaFoldDB" id="Q0QY92"/>
<comment type="subunit">
    <text evidence="8">The 4 large subunits of the cytochrome b6-f complex are cytochrome b6, subunit IV (17 kDa polypeptide, PetD), cytochrome f and the Rieske protein, while the 4 small subunits are PetG, PetL, PetM and PetN. The complex functions as a dimer.</text>
</comment>
<geneLocation type="chloroplast" evidence="11"/>
<dbReference type="Gene3D" id="1.20.5.510">
    <property type="entry name" value="Single helix bin"/>
    <property type="match status" value="1"/>
</dbReference>
<feature type="transmembrane region" description="Helical" evidence="9">
    <location>
        <begin position="126"/>
        <end position="145"/>
    </location>
</feature>
<dbReference type="GO" id="GO:0009055">
    <property type="term" value="F:electron transfer activity"/>
    <property type="evidence" value="ECO:0007669"/>
    <property type="project" value="InterPro"/>
</dbReference>
<keyword evidence="11" id="KW-0934">Plastid</keyword>
<keyword evidence="5" id="KW-0249">Electron transport</keyword>
<evidence type="ECO:0000256" key="1">
    <source>
        <dbReference type="ARBA" id="ARBA00004141"/>
    </source>
</evidence>
<name>Q0QY92_KRYTR</name>
<feature type="transmembrane region" description="Helical" evidence="9">
    <location>
        <begin position="95"/>
        <end position="114"/>
    </location>
</feature>
<evidence type="ECO:0000256" key="3">
    <source>
        <dbReference type="ARBA" id="ARBA00022531"/>
    </source>
</evidence>
<protein>
    <submittedName>
        <fullName evidence="11">Cytochrome b6/f complex subunit IV</fullName>
    </submittedName>
</protein>
<keyword evidence="4 9" id="KW-0812">Transmembrane</keyword>
<dbReference type="PANTHER" id="PTHR19271:SF40">
    <property type="entry name" value="CYTOCHROME B"/>
    <property type="match status" value="1"/>
</dbReference>
<comment type="subcellular location">
    <subcellularLocation>
        <location evidence="1">Membrane</location>
        <topology evidence="1">Multi-pass membrane protein</topology>
    </subcellularLocation>
</comment>
<evidence type="ECO:0000259" key="10">
    <source>
        <dbReference type="PROSITE" id="PS51003"/>
    </source>
</evidence>